<feature type="compositionally biased region" description="Pro residues" evidence="1">
    <location>
        <begin position="1"/>
        <end position="21"/>
    </location>
</feature>
<organism evidence="2 3">
    <name type="scientific">Yoonia maricola</name>
    <dbReference type="NCBI Taxonomy" id="420999"/>
    <lineage>
        <taxon>Bacteria</taxon>
        <taxon>Pseudomonadati</taxon>
        <taxon>Pseudomonadota</taxon>
        <taxon>Alphaproteobacteria</taxon>
        <taxon>Rhodobacterales</taxon>
        <taxon>Paracoccaceae</taxon>
        <taxon>Yoonia</taxon>
    </lineage>
</organism>
<evidence type="ECO:0000313" key="2">
    <source>
        <dbReference type="EMBL" id="PJI84359.1"/>
    </source>
</evidence>
<protein>
    <submittedName>
        <fullName evidence="2">Uncharacterized protein</fullName>
    </submittedName>
</protein>
<dbReference type="EMBL" id="PGTY01000005">
    <property type="protein sequence ID" value="PJI84359.1"/>
    <property type="molecule type" value="Genomic_DNA"/>
</dbReference>
<comment type="caution">
    <text evidence="2">The sequence shown here is derived from an EMBL/GenBank/DDBJ whole genome shotgun (WGS) entry which is preliminary data.</text>
</comment>
<reference evidence="2 3" key="1">
    <citation type="submission" date="2017-11" db="EMBL/GenBank/DDBJ databases">
        <title>Genomic Encyclopedia of Archaeal and Bacterial Type Strains, Phase II (KMG-II): From Individual Species to Whole Genera.</title>
        <authorList>
            <person name="Goeker M."/>
        </authorList>
    </citation>
    <scope>NUCLEOTIDE SEQUENCE [LARGE SCALE GENOMIC DNA]</scope>
    <source>
        <strain evidence="2 3">DSM 29128</strain>
    </source>
</reference>
<accession>A0A2M8W0C3</accession>
<feature type="region of interest" description="Disordered" evidence="1">
    <location>
        <begin position="1"/>
        <end position="39"/>
    </location>
</feature>
<gene>
    <name evidence="2" type="ORF">BC777_3901</name>
</gene>
<proteinExistence type="predicted"/>
<dbReference type="OrthoDB" id="7851835at2"/>
<evidence type="ECO:0000256" key="1">
    <source>
        <dbReference type="SAM" id="MobiDB-lite"/>
    </source>
</evidence>
<sequence length="389" mass="40594">MPQDTPKPPVTPTPPADPPLGPYVFLPQNQPVGGPAATNMMSSDLRLQSKIPFSGTDSVMQWHPPMGAPFFEPTGQADMCVATDFAVASPANILVPEVPPPAEEEEEQIWSFSGLDGSRSTKDVGVRQGTQRGVREYLASGYTRRNPDGTDWSDDDWAGKWDDLEVTVAEAEASHEFFDVSVAEGSFGDDGDLFAGSGRVLGADSDATATFSLGSEGLDASGVAQINGSVLEGEISSDEDLALVGSADGSVLSGEAEASVEAVLSPEEVTLSGKLGGELNVVEGTIGGDLHITPRRIANPLINLWNWSTNDDVEELSENWDIGIMVGAELSGQVGAQLGAEGEVTYEDGRAVAEAGVKAGFGLGAGVKGRGGIVGLDKVANMISSWWNN</sequence>
<dbReference type="Proteomes" id="UP000228531">
    <property type="component" value="Unassembled WGS sequence"/>
</dbReference>
<dbReference type="AlphaFoldDB" id="A0A2M8W0C3"/>
<name>A0A2M8W0C3_9RHOB</name>
<evidence type="ECO:0000313" key="3">
    <source>
        <dbReference type="Proteomes" id="UP000228531"/>
    </source>
</evidence>
<keyword evidence="3" id="KW-1185">Reference proteome</keyword>